<dbReference type="EMBL" id="MF996376">
    <property type="protein sequence ID" value="ATN93797.1"/>
    <property type="molecule type" value="Genomic_DNA"/>
</dbReference>
<dbReference type="KEGG" id="vg:40091884"/>
<dbReference type="GeneID" id="40091884"/>
<dbReference type="Pfam" id="PF13554">
    <property type="entry name" value="Phage_tail_terminator_5"/>
    <property type="match status" value="1"/>
</dbReference>
<name>A0A2D1GP49_9CAUD</name>
<evidence type="ECO:0008006" key="3">
    <source>
        <dbReference type="Google" id="ProtNLM"/>
    </source>
</evidence>
<organism evidence="1 2">
    <name type="scientific">Escherichia phage SRT8</name>
    <dbReference type="NCBI Taxonomy" id="2496545"/>
    <lineage>
        <taxon>Viruses</taxon>
        <taxon>Duplodnaviria</taxon>
        <taxon>Heunggongvirae</taxon>
        <taxon>Uroviricota</taxon>
        <taxon>Caudoviricetes</taxon>
        <taxon>Drexlerviridae</taxon>
        <taxon>Tunavirinae</taxon>
        <taxon>Sertoctavirus</taxon>
        <taxon>Sertoctavirus SRT8</taxon>
    </lineage>
</organism>
<evidence type="ECO:0000313" key="1">
    <source>
        <dbReference type="EMBL" id="ATN93797.1"/>
    </source>
</evidence>
<dbReference type="Proteomes" id="UP000228763">
    <property type="component" value="Segment"/>
</dbReference>
<dbReference type="RefSeq" id="YP_009615422.1">
    <property type="nucleotide sequence ID" value="NC_042043.1"/>
</dbReference>
<dbReference type="InterPro" id="IPR025395">
    <property type="entry name" value="Phage_tail_terminator-like"/>
</dbReference>
<proteinExistence type="predicted"/>
<evidence type="ECO:0000313" key="2">
    <source>
        <dbReference type="Proteomes" id="UP000228763"/>
    </source>
</evidence>
<keyword evidence="2" id="KW-1185">Reference proteome</keyword>
<protein>
    <recommendedName>
        <fullName evidence="3">Tail protein</fullName>
    </recommendedName>
</protein>
<dbReference type="Gene3D" id="3.30.2000.20">
    <property type="match status" value="1"/>
</dbReference>
<sequence>MHYDLAVAARNELSNFINSAPEYVFPVAYESVPFDPPADGSTWLKFDYKEADTVFVGLSRKCKYAVGMVQISIHFAPGLGMDKVRMLARDIAEFFEDGKMLINDCYIVDGGKVHPVQKSVGGWSYPVRFYVRKDKK</sequence>
<reference evidence="1 2" key="1">
    <citation type="submission" date="2017-09" db="EMBL/GenBank/DDBJ databases">
        <title>Complete genome sequence analysis of the novel Escherichia coli phage SRT8.</title>
        <authorList>
            <person name="Fan X."/>
            <person name="Zhao K."/>
            <person name="Song S."/>
            <person name="Zhao Z."/>
        </authorList>
    </citation>
    <scope>NUCLEOTIDE SEQUENCE [LARGE SCALE GENOMIC DNA]</scope>
</reference>
<accession>A0A2D1GP49</accession>